<keyword evidence="2" id="KW-0812">Transmembrane</keyword>
<evidence type="ECO:0000256" key="2">
    <source>
        <dbReference type="SAM" id="Phobius"/>
    </source>
</evidence>
<evidence type="ECO:0000256" key="1">
    <source>
        <dbReference type="SAM" id="MobiDB-lite"/>
    </source>
</evidence>
<dbReference type="Proteomes" id="UP000094527">
    <property type="component" value="Unassembled WGS sequence"/>
</dbReference>
<dbReference type="EMBL" id="LJIJ01000186">
    <property type="protein sequence ID" value="ODN00802.1"/>
    <property type="molecule type" value="Genomic_DNA"/>
</dbReference>
<feature type="region of interest" description="Disordered" evidence="1">
    <location>
        <begin position="225"/>
        <end position="244"/>
    </location>
</feature>
<proteinExistence type="predicted"/>
<dbReference type="AlphaFoldDB" id="A0A1D2N6E5"/>
<gene>
    <name evidence="3" type="ORF">Ocin01_05893</name>
</gene>
<accession>A0A1D2N6E5</accession>
<keyword evidence="4" id="KW-1185">Reference proteome</keyword>
<evidence type="ECO:0000313" key="4">
    <source>
        <dbReference type="Proteomes" id="UP000094527"/>
    </source>
</evidence>
<feature type="transmembrane region" description="Helical" evidence="2">
    <location>
        <begin position="415"/>
        <end position="432"/>
    </location>
</feature>
<comment type="caution">
    <text evidence="3">The sequence shown here is derived from an EMBL/GenBank/DDBJ whole genome shotgun (WGS) entry which is preliminary data.</text>
</comment>
<feature type="transmembrane region" description="Helical" evidence="2">
    <location>
        <begin position="367"/>
        <end position="395"/>
    </location>
</feature>
<name>A0A1D2N6E5_ORCCI</name>
<keyword evidence="2" id="KW-1133">Transmembrane helix</keyword>
<reference evidence="3 4" key="1">
    <citation type="journal article" date="2016" name="Genome Biol. Evol.">
        <title>Gene Family Evolution Reflects Adaptation to Soil Environmental Stressors in the Genome of the Collembolan Orchesella cincta.</title>
        <authorList>
            <person name="Faddeeva-Vakhrusheva A."/>
            <person name="Derks M.F."/>
            <person name="Anvar S.Y."/>
            <person name="Agamennone V."/>
            <person name="Suring W."/>
            <person name="Smit S."/>
            <person name="van Straalen N.M."/>
            <person name="Roelofs D."/>
        </authorList>
    </citation>
    <scope>NUCLEOTIDE SEQUENCE [LARGE SCALE GENOMIC DNA]</scope>
    <source>
        <tissue evidence="3">Mixed pool</tissue>
    </source>
</reference>
<feature type="transmembrane region" description="Helical" evidence="2">
    <location>
        <begin position="558"/>
        <end position="579"/>
    </location>
</feature>
<keyword evidence="2" id="KW-0472">Membrane</keyword>
<protein>
    <recommendedName>
        <fullName evidence="5">Ferric-chelate reductase 1</fullName>
    </recommendedName>
</protein>
<dbReference type="Gene3D" id="1.20.120.1770">
    <property type="match status" value="1"/>
</dbReference>
<organism evidence="3 4">
    <name type="scientific">Orchesella cincta</name>
    <name type="common">Springtail</name>
    <name type="synonym">Podura cincta</name>
    <dbReference type="NCBI Taxonomy" id="48709"/>
    <lineage>
        <taxon>Eukaryota</taxon>
        <taxon>Metazoa</taxon>
        <taxon>Ecdysozoa</taxon>
        <taxon>Arthropoda</taxon>
        <taxon>Hexapoda</taxon>
        <taxon>Collembola</taxon>
        <taxon>Entomobryomorpha</taxon>
        <taxon>Entomobryoidea</taxon>
        <taxon>Orchesellidae</taxon>
        <taxon>Orchesellinae</taxon>
        <taxon>Orchesella</taxon>
    </lineage>
</organism>
<feature type="transmembrane region" description="Helical" evidence="2">
    <location>
        <begin position="444"/>
        <end position="468"/>
    </location>
</feature>
<evidence type="ECO:0000313" key="3">
    <source>
        <dbReference type="EMBL" id="ODN00802.1"/>
    </source>
</evidence>
<evidence type="ECO:0008006" key="5">
    <source>
        <dbReference type="Google" id="ProtNLM"/>
    </source>
</evidence>
<feature type="transmembrane region" description="Helical" evidence="2">
    <location>
        <begin position="327"/>
        <end position="347"/>
    </location>
</feature>
<dbReference type="STRING" id="48709.A0A1D2N6E5"/>
<sequence length="614" mass="69544">NPNMFVYVAKQKSQYLNEVNLLWKTSVSYCNFPKKFRFMVAANTISFQDLKPGDSFELTDPRNGPRIYASRWLSPKFYGPASAPLFNQNGLKCSTSIKVSKPQWIKSITGTATAANSEWVQVEEEWIKNRWKENPPQQQDSVVNKRRGCKPKDGVYAFAGRCTAKVGDSVSQVTTTALHKCDKNDNLDASDLSNFQGKYEDYLKKRELTLKENCDCPPVPTPEEVRKVAGMGKKRRSSDTDYSGVTKESDYVIDEDDDDEPVVETAKGAVARDDGSKEIDPAVRPYTDNLLSKCSPNGVKNGSFSKDEQGLCANSQPGRMSYGVRQWHAVSILFCVVVLNPVTSYMARFLKGTFSFTGKTPIPIKTWYIGCPIQVHIAIVLPMICMYTTGMAAIFRQRPVLGYSYSSFARFHRNAGYFLFVVGFFEVISGIVRPRNVMLRKVAIGLHWFGGVLMNYVGLVVCILSYRIPASPTAFVPHVNRKKFETIWSHMAALILVGWGIVDVSYQIFVTIHVLKFDKKYGIKRSHFPIIIPIMVDKHQLRVHDEFEKEEVFQKGAFTLYVILAFLTYLLTCISIYSFNNTFNEQSYGPMFCSHNKLGVFLDPTVKPKSFWYC</sequence>
<feature type="non-terminal residue" evidence="3">
    <location>
        <position position="1"/>
    </location>
</feature>
<feature type="transmembrane region" description="Helical" evidence="2">
    <location>
        <begin position="488"/>
        <end position="515"/>
    </location>
</feature>